<evidence type="ECO:0000313" key="1">
    <source>
        <dbReference type="EMBL" id="KAH7930831.1"/>
    </source>
</evidence>
<sequence>MGGASSKAARKLPKEKPTWAGARAPIADATSNANHSGRPLASESKNEAIEADARDPQFMSNLNRLGPVRVDHHMQTVRTGDHITSMYRSRAQSEVEASPSHPTQNRLLASSLSELLEARKSASSQEEQEALAKRYGIDVVKLVELSRFVNTPSIDEETIVRSMNSDGEETVTMMAHWVEPGITNVPQR</sequence>
<gene>
    <name evidence="1" type="ORF">BV22DRAFT_1027991</name>
</gene>
<organism evidence="1 2">
    <name type="scientific">Leucogyrophana mollusca</name>
    <dbReference type="NCBI Taxonomy" id="85980"/>
    <lineage>
        <taxon>Eukaryota</taxon>
        <taxon>Fungi</taxon>
        <taxon>Dikarya</taxon>
        <taxon>Basidiomycota</taxon>
        <taxon>Agaricomycotina</taxon>
        <taxon>Agaricomycetes</taxon>
        <taxon>Agaricomycetidae</taxon>
        <taxon>Boletales</taxon>
        <taxon>Boletales incertae sedis</taxon>
        <taxon>Leucogyrophana</taxon>
    </lineage>
</organism>
<dbReference type="EMBL" id="MU266329">
    <property type="protein sequence ID" value="KAH7930831.1"/>
    <property type="molecule type" value="Genomic_DNA"/>
</dbReference>
<proteinExistence type="predicted"/>
<accession>A0ACB8BXZ3</accession>
<dbReference type="Proteomes" id="UP000790709">
    <property type="component" value="Unassembled WGS sequence"/>
</dbReference>
<name>A0ACB8BXZ3_9AGAM</name>
<protein>
    <submittedName>
        <fullName evidence="1">Uncharacterized protein</fullName>
    </submittedName>
</protein>
<evidence type="ECO:0000313" key="2">
    <source>
        <dbReference type="Proteomes" id="UP000790709"/>
    </source>
</evidence>
<reference evidence="1" key="1">
    <citation type="journal article" date="2021" name="New Phytol.">
        <title>Evolutionary innovations through gain and loss of genes in the ectomycorrhizal Boletales.</title>
        <authorList>
            <person name="Wu G."/>
            <person name="Miyauchi S."/>
            <person name="Morin E."/>
            <person name="Kuo A."/>
            <person name="Drula E."/>
            <person name="Varga T."/>
            <person name="Kohler A."/>
            <person name="Feng B."/>
            <person name="Cao Y."/>
            <person name="Lipzen A."/>
            <person name="Daum C."/>
            <person name="Hundley H."/>
            <person name="Pangilinan J."/>
            <person name="Johnson J."/>
            <person name="Barry K."/>
            <person name="LaButti K."/>
            <person name="Ng V."/>
            <person name="Ahrendt S."/>
            <person name="Min B."/>
            <person name="Choi I.G."/>
            <person name="Park H."/>
            <person name="Plett J.M."/>
            <person name="Magnuson J."/>
            <person name="Spatafora J.W."/>
            <person name="Nagy L.G."/>
            <person name="Henrissat B."/>
            <person name="Grigoriev I.V."/>
            <person name="Yang Z.L."/>
            <person name="Xu J."/>
            <person name="Martin F.M."/>
        </authorList>
    </citation>
    <scope>NUCLEOTIDE SEQUENCE</scope>
    <source>
        <strain evidence="1">KUC20120723A-06</strain>
    </source>
</reference>
<keyword evidence="2" id="KW-1185">Reference proteome</keyword>
<comment type="caution">
    <text evidence="1">The sequence shown here is derived from an EMBL/GenBank/DDBJ whole genome shotgun (WGS) entry which is preliminary data.</text>
</comment>